<protein>
    <submittedName>
        <fullName evidence="1">Uncharacterized protein</fullName>
    </submittedName>
</protein>
<accession>A0ABD3JLI1</accession>
<dbReference type="Proteomes" id="UP001634007">
    <property type="component" value="Unassembled WGS sequence"/>
</dbReference>
<dbReference type="PANTHER" id="PTHR33237:SF39">
    <property type="match status" value="1"/>
</dbReference>
<organism evidence="1 2">
    <name type="scientific">Eucalyptus globulus</name>
    <name type="common">Tasmanian blue gum</name>
    <dbReference type="NCBI Taxonomy" id="34317"/>
    <lineage>
        <taxon>Eukaryota</taxon>
        <taxon>Viridiplantae</taxon>
        <taxon>Streptophyta</taxon>
        <taxon>Embryophyta</taxon>
        <taxon>Tracheophyta</taxon>
        <taxon>Spermatophyta</taxon>
        <taxon>Magnoliopsida</taxon>
        <taxon>eudicotyledons</taxon>
        <taxon>Gunneridae</taxon>
        <taxon>Pentapetalae</taxon>
        <taxon>rosids</taxon>
        <taxon>malvids</taxon>
        <taxon>Myrtales</taxon>
        <taxon>Myrtaceae</taxon>
        <taxon>Myrtoideae</taxon>
        <taxon>Eucalypteae</taxon>
        <taxon>Eucalyptus</taxon>
    </lineage>
</organism>
<dbReference type="EMBL" id="JBJKBG010000008">
    <property type="protein sequence ID" value="KAL3728395.1"/>
    <property type="molecule type" value="Genomic_DNA"/>
</dbReference>
<evidence type="ECO:0000313" key="2">
    <source>
        <dbReference type="Proteomes" id="UP001634007"/>
    </source>
</evidence>
<gene>
    <name evidence="1" type="ORF">ACJRO7_033045</name>
</gene>
<dbReference type="PANTHER" id="PTHR33237">
    <property type="entry name" value="F2P16.13 PROTEIN-RELATED"/>
    <property type="match status" value="1"/>
</dbReference>
<name>A0ABD3JLI1_EUCGL</name>
<proteinExistence type="predicted"/>
<comment type="caution">
    <text evidence="1">The sequence shown here is derived from an EMBL/GenBank/DDBJ whole genome shotgun (WGS) entry which is preliminary data.</text>
</comment>
<sequence length="291" mass="32002">MRALAHLGAENGADRGENEKSWLGRARSVISGVFIGVMLRLTCYSRAGRSKSGRVDARSCVEAVAEGETNDDLERTGLHLGELIYGSARGGTGCLEDSIGSFTYRTESVLPMSLSLKDVADSECRENGERCGEKGRPYGQMVLSKRHQRAILRLSAVFKKNPCMKLLDVKVRKSNGKGVNIGAEKRSTGSIPQSAVRARAVAWALMKLQCTRQKMKVKTGCYTVSKLIKEEERNEDDSNNDDVVLTNEEEEGGEVELCKKRILMGRRCKPLNCSGTLQYDKNGILLPDLLP</sequence>
<evidence type="ECO:0000313" key="1">
    <source>
        <dbReference type="EMBL" id="KAL3728395.1"/>
    </source>
</evidence>
<dbReference type="AlphaFoldDB" id="A0ABD3JLI1"/>
<reference evidence="1 2" key="1">
    <citation type="submission" date="2024-11" db="EMBL/GenBank/DDBJ databases">
        <title>Chromosome-level genome assembly of Eucalyptus globulus Labill. provides insights into its genome evolution.</title>
        <authorList>
            <person name="Li X."/>
        </authorList>
    </citation>
    <scope>NUCLEOTIDE SEQUENCE [LARGE SCALE GENOMIC DNA]</scope>
    <source>
        <strain evidence="1">CL2024</strain>
        <tissue evidence="1">Fresh tender leaves</tissue>
    </source>
</reference>
<keyword evidence="2" id="KW-1185">Reference proteome</keyword>